<dbReference type="GO" id="GO:0032259">
    <property type="term" value="P:methylation"/>
    <property type="evidence" value="ECO:0007669"/>
    <property type="project" value="UniProtKB-KW"/>
</dbReference>
<dbReference type="Gene3D" id="3.10.196.10">
    <property type="entry name" value="Vitamin B12-dependent methionine synthase, activation domain"/>
    <property type="match status" value="1"/>
</dbReference>
<accession>A0A553JSV9</accession>
<dbReference type="SUPFAM" id="SSF56507">
    <property type="entry name" value="Methionine synthase activation domain-like"/>
    <property type="match status" value="1"/>
</dbReference>
<dbReference type="InterPro" id="IPR037010">
    <property type="entry name" value="VitB12-dep_Met_synth_activ_sf"/>
</dbReference>
<evidence type="ECO:0000313" key="4">
    <source>
        <dbReference type="Proteomes" id="UP000318126"/>
    </source>
</evidence>
<dbReference type="AlphaFoldDB" id="A0A553JSV9"/>
<keyword evidence="1" id="KW-0489">Methyltransferase</keyword>
<keyword evidence="4" id="KW-1185">Reference proteome</keyword>
<keyword evidence="1" id="KW-0808">Transferase</keyword>
<comment type="caution">
    <text evidence="3">The sequence shown here is derived from an EMBL/GenBank/DDBJ whole genome shotgun (WGS) entry which is preliminary data.</text>
</comment>
<evidence type="ECO:0000259" key="2">
    <source>
        <dbReference type="PROSITE" id="PS50974"/>
    </source>
</evidence>
<dbReference type="GO" id="GO:0008705">
    <property type="term" value="F:methionine synthase activity"/>
    <property type="evidence" value="ECO:0007669"/>
    <property type="project" value="InterPro"/>
</dbReference>
<organism evidence="3 4">
    <name type="scientific">Shewanella hanedai</name>
    <name type="common">Alteromonas hanedai</name>
    <dbReference type="NCBI Taxonomy" id="25"/>
    <lineage>
        <taxon>Bacteria</taxon>
        <taxon>Pseudomonadati</taxon>
        <taxon>Pseudomonadota</taxon>
        <taxon>Gammaproteobacteria</taxon>
        <taxon>Alteromonadales</taxon>
        <taxon>Shewanellaceae</taxon>
        <taxon>Shewanella</taxon>
    </lineage>
</organism>
<gene>
    <name evidence="3" type="ORF">FN961_05570</name>
</gene>
<feature type="domain" description="AdoMet activation" evidence="2">
    <location>
        <begin position="1"/>
        <end position="37"/>
    </location>
</feature>
<protein>
    <recommendedName>
        <fullName evidence="2">AdoMet activation domain-containing protein</fullName>
    </recommendedName>
</protein>
<evidence type="ECO:0000256" key="1">
    <source>
        <dbReference type="PROSITE-ProRule" id="PRU00346"/>
    </source>
</evidence>
<sequence>MLPTAAVSGWYFAHPKSRYFGVTNYRPRSGRGLCTKE</sequence>
<dbReference type="PROSITE" id="PS50974">
    <property type="entry name" value="ADOMET_ACTIVATION"/>
    <property type="match status" value="1"/>
</dbReference>
<evidence type="ECO:0000313" key="3">
    <source>
        <dbReference type="EMBL" id="TRY15539.1"/>
    </source>
</evidence>
<dbReference type="OrthoDB" id="9803687at2"/>
<reference evidence="4" key="1">
    <citation type="submission" date="2019-07" db="EMBL/GenBank/DDBJ databases">
        <title>Shewanella sp. YLB-08 draft genomic sequence.</title>
        <authorList>
            <person name="Yu L."/>
        </authorList>
    </citation>
    <scope>NUCLEOTIDE SEQUENCE [LARGE SCALE GENOMIC DNA]</scope>
    <source>
        <strain evidence="4">JCM 20706</strain>
    </source>
</reference>
<dbReference type="EMBL" id="VKGK01000004">
    <property type="protein sequence ID" value="TRY15539.1"/>
    <property type="molecule type" value="Genomic_DNA"/>
</dbReference>
<proteinExistence type="predicted"/>
<dbReference type="InterPro" id="IPR004223">
    <property type="entry name" value="VitB12-dep_Met_synth_activ_dom"/>
</dbReference>
<name>A0A553JSV9_SHEHA</name>
<dbReference type="Proteomes" id="UP000318126">
    <property type="component" value="Unassembled WGS sequence"/>
</dbReference>
<dbReference type="Pfam" id="PF02965">
    <property type="entry name" value="Met_synt_B12"/>
    <property type="match status" value="1"/>
</dbReference>